<protein>
    <recommendedName>
        <fullName evidence="6">Glycosyl hydrolase-like 10 domain-containing protein</fullName>
    </recommendedName>
</protein>
<evidence type="ECO:0000256" key="1">
    <source>
        <dbReference type="ARBA" id="ARBA00022729"/>
    </source>
</evidence>
<dbReference type="InterPro" id="IPR052177">
    <property type="entry name" value="Divisome_Glycosyl_Hydrolase"/>
</dbReference>
<feature type="domain" description="Glycosyl hydrolase-like 10" evidence="2">
    <location>
        <begin position="43"/>
        <end position="287"/>
    </location>
</feature>
<dbReference type="Proteomes" id="UP000005580">
    <property type="component" value="Unassembled WGS sequence"/>
</dbReference>
<evidence type="ECO:0008006" key="6">
    <source>
        <dbReference type="Google" id="ProtNLM"/>
    </source>
</evidence>
<evidence type="ECO:0000259" key="3">
    <source>
        <dbReference type="Pfam" id="PF16373"/>
    </source>
</evidence>
<evidence type="ECO:0000313" key="5">
    <source>
        <dbReference type="Proteomes" id="UP000005580"/>
    </source>
</evidence>
<keyword evidence="5" id="KW-1185">Reference proteome</keyword>
<dbReference type="InterPro" id="IPR003790">
    <property type="entry name" value="GHL10"/>
</dbReference>
<sequence length="426" mass="49480">MKRLLAIALVMALATQLYAGKRALMWFDGEANFRRFSNTDSIDYYLNKVHDIGFTDVVIDVRPITGEVLFDSKYAPRMREWNGYQRKDFDYLGHFLTSAHRLGMKVHASLNVFVAGHNYFDRGQIYTSHPDWASVVYTPHGLMPITRQKQKYSAMVNPLNKEFRSHILHVLCELVEKYPMLDGLILDRVRYDGIEADFSALSKSAFEKYTGKKIGKWPQDIFKWKDGKVVRGKYFKEWIEWRARVIRDFMAEMREKVKEANPKISFGTYTGAWYPSYYEVGVNFASNTYDPCKDYDWATKDYRKTGYMELLDLYTTGNYYTDITLADAQKNRSGVKNETDSETQYGSWYSVEGSCEHLRPILGGHPFYGGMLVDQLYGEPEKIHEAVEMNLKKSDGLMVFDICHLIARPELWAEIERGMRSGGMIR</sequence>
<dbReference type="SUPFAM" id="SSF51445">
    <property type="entry name" value="(Trans)glycosidases"/>
    <property type="match status" value="1"/>
</dbReference>
<dbReference type="PANTHER" id="PTHR43405">
    <property type="entry name" value="GLYCOSYL HYDROLASE DIGH"/>
    <property type="match status" value="1"/>
</dbReference>
<proteinExistence type="predicted"/>
<dbReference type="Gene3D" id="3.20.20.80">
    <property type="entry name" value="Glycosidases"/>
    <property type="match status" value="1"/>
</dbReference>
<dbReference type="HOGENOM" id="CLU_584833_0_0_10"/>
<evidence type="ECO:0000259" key="2">
    <source>
        <dbReference type="Pfam" id="PF02638"/>
    </source>
</evidence>
<comment type="caution">
    <text evidence="4">The sequence shown here is derived from an EMBL/GenBank/DDBJ whole genome shotgun (WGS) entry which is preliminary data.</text>
</comment>
<dbReference type="InterPro" id="IPR017853">
    <property type="entry name" value="GH"/>
</dbReference>
<dbReference type="PANTHER" id="PTHR43405:SF1">
    <property type="entry name" value="GLYCOSYL HYDROLASE DIGH"/>
    <property type="match status" value="1"/>
</dbReference>
<reference evidence="4" key="1">
    <citation type="submission" date="2011-01" db="EMBL/GenBank/DDBJ databases">
        <authorList>
            <person name="Muzny D."/>
            <person name="Qin X."/>
            <person name="Buhay C."/>
            <person name="Dugan-Rocha S."/>
            <person name="Ding Y."/>
            <person name="Chen G."/>
            <person name="Hawes A."/>
            <person name="Holder M."/>
            <person name="Jhangiani S."/>
            <person name="Johnson A."/>
            <person name="Khan Z."/>
            <person name="Li Z."/>
            <person name="Liu W."/>
            <person name="Liu X."/>
            <person name="Perez L."/>
            <person name="Shen H."/>
            <person name="Wang Q."/>
            <person name="Watt J."/>
            <person name="Xi L."/>
            <person name="Xin Y."/>
            <person name="Zhou J."/>
            <person name="Deng J."/>
            <person name="Jiang H."/>
            <person name="Liu Y."/>
            <person name="Qu J."/>
            <person name="Song X.-Z."/>
            <person name="Zhang L."/>
            <person name="Villasana D."/>
            <person name="Johnson A."/>
            <person name="Liu J."/>
            <person name="Liyanage D."/>
            <person name="Lorensuhewa L."/>
            <person name="Robinson T."/>
            <person name="Song A."/>
            <person name="Song B.-B."/>
            <person name="Dinh H."/>
            <person name="Thornton R."/>
            <person name="Coyle M."/>
            <person name="Francisco L."/>
            <person name="Jackson L."/>
            <person name="Javaid M."/>
            <person name="Korchina V."/>
            <person name="Kovar C."/>
            <person name="Mata R."/>
            <person name="Mathew T."/>
            <person name="Ngo R."/>
            <person name="Nguyen L."/>
            <person name="Nguyen N."/>
            <person name="Okwuonu G."/>
            <person name="Ongeri F."/>
            <person name="Pham C."/>
            <person name="Simmons D."/>
            <person name="Wilczek-Boney K."/>
            <person name="Hale W."/>
            <person name="Jakkamsetti A."/>
            <person name="Pham P."/>
            <person name="Ruth R."/>
            <person name="San Lucas F."/>
            <person name="Warren J."/>
            <person name="Zhang J."/>
            <person name="Zhao Z."/>
            <person name="Zhou C."/>
            <person name="Zhu D."/>
            <person name="Lee S."/>
            <person name="Bess C."/>
            <person name="Blankenburg K."/>
            <person name="Forbes L."/>
            <person name="Fu Q."/>
            <person name="Gubbala S."/>
            <person name="Hirani K."/>
            <person name="Jayaseelan J.C."/>
            <person name="Lara F."/>
            <person name="Munidasa M."/>
            <person name="Palculict T."/>
            <person name="Patil S."/>
            <person name="Pu L.-L."/>
            <person name="Saada N."/>
            <person name="Tang L."/>
            <person name="Weissenberger G."/>
            <person name="Zhu Y."/>
            <person name="Hemphill L."/>
            <person name="Shang Y."/>
            <person name="Youmans B."/>
            <person name="Ayvaz T."/>
            <person name="Ross M."/>
            <person name="Santibanez J."/>
            <person name="Aqrawi P."/>
            <person name="Gross S."/>
            <person name="Joshi V."/>
            <person name="Fowler G."/>
            <person name="Nazareth L."/>
            <person name="Reid J."/>
            <person name="Worley K."/>
            <person name="Petrosino J."/>
            <person name="Highlander S."/>
            <person name="Gibbs R."/>
        </authorList>
    </citation>
    <scope>NUCLEOTIDE SEQUENCE [LARGE SCALE GENOMIC DNA]</scope>
    <source>
        <strain evidence="4">ATCC 33269</strain>
    </source>
</reference>
<dbReference type="eggNOG" id="COG1649">
    <property type="taxonomic scope" value="Bacteria"/>
</dbReference>
<keyword evidence="1" id="KW-0732">Signal</keyword>
<accession>E7RMM0</accession>
<gene>
    <name evidence="4" type="ORF">HMPREF0663_10370</name>
</gene>
<dbReference type="STRING" id="28134.SAMN05444288_0491"/>
<dbReference type="EMBL" id="AEPE02000002">
    <property type="protein sequence ID" value="EFZ38001.1"/>
    <property type="molecule type" value="Genomic_DNA"/>
</dbReference>
<dbReference type="InterPro" id="IPR032280">
    <property type="entry name" value="DUF4985"/>
</dbReference>
<feature type="domain" description="DUF4985" evidence="3">
    <location>
        <begin position="293"/>
        <end position="416"/>
    </location>
</feature>
<dbReference type="Pfam" id="PF02638">
    <property type="entry name" value="GHL10"/>
    <property type="match status" value="1"/>
</dbReference>
<dbReference type="RefSeq" id="WP_004369059.1">
    <property type="nucleotide sequence ID" value="NZ_GL833119.1"/>
</dbReference>
<dbReference type="Pfam" id="PF16373">
    <property type="entry name" value="DUF4985"/>
    <property type="match status" value="1"/>
</dbReference>
<name>E7RMM0_9BACT</name>
<dbReference type="AlphaFoldDB" id="E7RMM0"/>
<evidence type="ECO:0000313" key="4">
    <source>
        <dbReference type="EMBL" id="EFZ38001.1"/>
    </source>
</evidence>
<organism evidence="4 5">
    <name type="scientific">Hoylesella oralis ATCC 33269</name>
    <dbReference type="NCBI Taxonomy" id="873533"/>
    <lineage>
        <taxon>Bacteria</taxon>
        <taxon>Pseudomonadati</taxon>
        <taxon>Bacteroidota</taxon>
        <taxon>Bacteroidia</taxon>
        <taxon>Bacteroidales</taxon>
        <taxon>Prevotellaceae</taxon>
        <taxon>Hoylesella</taxon>
    </lineage>
</organism>